<keyword evidence="8" id="KW-0547">Nucleotide-binding</keyword>
<dbReference type="PROSITE" id="PS50109">
    <property type="entry name" value="HIS_KIN"/>
    <property type="match status" value="1"/>
</dbReference>
<evidence type="ECO:0000256" key="8">
    <source>
        <dbReference type="ARBA" id="ARBA00022741"/>
    </source>
</evidence>
<evidence type="ECO:0000256" key="5">
    <source>
        <dbReference type="ARBA" id="ARBA00022553"/>
    </source>
</evidence>
<keyword evidence="5" id="KW-0597">Phosphoprotein</keyword>
<dbReference type="InterPro" id="IPR004358">
    <property type="entry name" value="Sig_transdc_His_kin-like_C"/>
</dbReference>
<sequence length="419" mass="46814">MFKKSKRKIVASIMLILVLLLAGTLCTIYLASYSDMTEENRDLLDHYVEGYIYPKTKNGDGPDIQGDRDERGDPRGKRPMLELSTFYSVVFSPEREVLAVDNGEVSAYSEEELTKLAEGILEEEKEKGKKGSLLYEKKDKGGYILVAFLDNTLMLESAGTLVTYTLIFGGIALVLIFLLANYMAGKILAPLEENYERQKQFVSDAGHELKTPAAVINANLELLTREIGENQWLSNIQYENQRMSALITQLLDLARAENASSQMEPLDLSHLVWGETLPFEPVAYEKGLALNSSIEEEIWVNGNSVQLKQLTSILIDNGIRHGSQGKEVDLELKRVKNSAVLSVANEGREIPEEQRKHLFERFYRSDQARAAEDGHYGLGLAIAKAIAQTHKGSIQVQCRDGMVIFLVKLPLQKGNTPKS</sequence>
<evidence type="ECO:0000256" key="4">
    <source>
        <dbReference type="ARBA" id="ARBA00022475"/>
    </source>
</evidence>
<name>A0A9D1PGM2_9FIRM</name>
<organism evidence="17 18">
    <name type="scientific">Candidatus Blautia stercorigallinarum</name>
    <dbReference type="NCBI Taxonomy" id="2838501"/>
    <lineage>
        <taxon>Bacteria</taxon>
        <taxon>Bacillati</taxon>
        <taxon>Bacillota</taxon>
        <taxon>Clostridia</taxon>
        <taxon>Lachnospirales</taxon>
        <taxon>Lachnospiraceae</taxon>
        <taxon>Blautia</taxon>
    </lineage>
</organism>
<dbReference type="EMBL" id="DXIQ01000092">
    <property type="protein sequence ID" value="HIV39927.1"/>
    <property type="molecule type" value="Genomic_DNA"/>
</dbReference>
<dbReference type="InterPro" id="IPR003661">
    <property type="entry name" value="HisK_dim/P_dom"/>
</dbReference>
<dbReference type="InterPro" id="IPR005467">
    <property type="entry name" value="His_kinase_dom"/>
</dbReference>
<evidence type="ECO:0000256" key="1">
    <source>
        <dbReference type="ARBA" id="ARBA00000085"/>
    </source>
</evidence>
<keyword evidence="11 15" id="KW-1133">Transmembrane helix</keyword>
<comment type="caution">
    <text evidence="17">The sequence shown here is derived from an EMBL/GenBank/DDBJ whole genome shotgun (WGS) entry which is preliminary data.</text>
</comment>
<dbReference type="InterPro" id="IPR003594">
    <property type="entry name" value="HATPase_dom"/>
</dbReference>
<dbReference type="GO" id="GO:0000155">
    <property type="term" value="F:phosphorelay sensor kinase activity"/>
    <property type="evidence" value="ECO:0007669"/>
    <property type="project" value="InterPro"/>
</dbReference>
<dbReference type="SUPFAM" id="SSF47384">
    <property type="entry name" value="Homodimeric domain of signal transducing histidine kinase"/>
    <property type="match status" value="1"/>
</dbReference>
<keyword evidence="13 15" id="KW-0472">Membrane</keyword>
<evidence type="ECO:0000256" key="6">
    <source>
        <dbReference type="ARBA" id="ARBA00022679"/>
    </source>
</evidence>
<reference evidence="17" key="2">
    <citation type="submission" date="2021-04" db="EMBL/GenBank/DDBJ databases">
        <authorList>
            <person name="Gilroy R."/>
        </authorList>
    </citation>
    <scope>NUCLEOTIDE SEQUENCE</scope>
    <source>
        <strain evidence="17">CHK195-9823</strain>
    </source>
</reference>
<feature type="domain" description="Histidine kinase" evidence="16">
    <location>
        <begin position="204"/>
        <end position="413"/>
    </location>
</feature>
<dbReference type="Proteomes" id="UP000886814">
    <property type="component" value="Unassembled WGS sequence"/>
</dbReference>
<keyword evidence="9 17" id="KW-0418">Kinase</keyword>
<reference evidence="17" key="1">
    <citation type="journal article" date="2021" name="PeerJ">
        <title>Extensive microbial diversity within the chicken gut microbiome revealed by metagenomics and culture.</title>
        <authorList>
            <person name="Gilroy R."/>
            <person name="Ravi A."/>
            <person name="Getino M."/>
            <person name="Pursley I."/>
            <person name="Horton D.L."/>
            <person name="Alikhan N.F."/>
            <person name="Baker D."/>
            <person name="Gharbi K."/>
            <person name="Hall N."/>
            <person name="Watson M."/>
            <person name="Adriaenssens E.M."/>
            <person name="Foster-Nyarko E."/>
            <person name="Jarju S."/>
            <person name="Secka A."/>
            <person name="Antonio M."/>
            <person name="Oren A."/>
            <person name="Chaudhuri R.R."/>
            <person name="La Ragione R."/>
            <person name="Hildebrand F."/>
            <person name="Pallen M.J."/>
        </authorList>
    </citation>
    <scope>NUCLEOTIDE SEQUENCE</scope>
    <source>
        <strain evidence="17">CHK195-9823</strain>
    </source>
</reference>
<dbReference type="SUPFAM" id="SSF55874">
    <property type="entry name" value="ATPase domain of HSP90 chaperone/DNA topoisomerase II/histidine kinase"/>
    <property type="match status" value="1"/>
</dbReference>
<dbReference type="InterPro" id="IPR050398">
    <property type="entry name" value="HssS/ArlS-like"/>
</dbReference>
<keyword evidence="7 15" id="KW-0812">Transmembrane</keyword>
<dbReference type="SMART" id="SM00387">
    <property type="entry name" value="HATPase_c"/>
    <property type="match status" value="1"/>
</dbReference>
<comment type="subcellular location">
    <subcellularLocation>
        <location evidence="2">Cell membrane</location>
        <topology evidence="2">Multi-pass membrane protein</topology>
    </subcellularLocation>
</comment>
<evidence type="ECO:0000259" key="16">
    <source>
        <dbReference type="PROSITE" id="PS50109"/>
    </source>
</evidence>
<dbReference type="InterPro" id="IPR036097">
    <property type="entry name" value="HisK_dim/P_sf"/>
</dbReference>
<gene>
    <name evidence="17" type="ORF">H9747_13195</name>
</gene>
<keyword evidence="12" id="KW-0902">Two-component regulatory system</keyword>
<dbReference type="CDD" id="cd00075">
    <property type="entry name" value="HATPase"/>
    <property type="match status" value="1"/>
</dbReference>
<evidence type="ECO:0000256" key="9">
    <source>
        <dbReference type="ARBA" id="ARBA00022777"/>
    </source>
</evidence>
<evidence type="ECO:0000256" key="7">
    <source>
        <dbReference type="ARBA" id="ARBA00022692"/>
    </source>
</evidence>
<evidence type="ECO:0000256" key="11">
    <source>
        <dbReference type="ARBA" id="ARBA00022989"/>
    </source>
</evidence>
<evidence type="ECO:0000256" key="3">
    <source>
        <dbReference type="ARBA" id="ARBA00012438"/>
    </source>
</evidence>
<dbReference type="PRINTS" id="PR00344">
    <property type="entry name" value="BCTRLSENSOR"/>
</dbReference>
<evidence type="ECO:0000313" key="17">
    <source>
        <dbReference type="EMBL" id="HIV39927.1"/>
    </source>
</evidence>
<dbReference type="PANTHER" id="PTHR45528">
    <property type="entry name" value="SENSOR HISTIDINE KINASE CPXA"/>
    <property type="match status" value="1"/>
</dbReference>
<comment type="catalytic activity">
    <reaction evidence="1">
        <text>ATP + protein L-histidine = ADP + protein N-phospho-L-histidine.</text>
        <dbReference type="EC" id="2.7.13.3"/>
    </reaction>
</comment>
<protein>
    <recommendedName>
        <fullName evidence="3">histidine kinase</fullName>
        <ecNumber evidence="3">2.7.13.3</ecNumber>
    </recommendedName>
</protein>
<evidence type="ECO:0000256" key="12">
    <source>
        <dbReference type="ARBA" id="ARBA00023012"/>
    </source>
</evidence>
<accession>A0A9D1PGM2</accession>
<evidence type="ECO:0000313" key="18">
    <source>
        <dbReference type="Proteomes" id="UP000886814"/>
    </source>
</evidence>
<keyword evidence="6" id="KW-0808">Transferase</keyword>
<evidence type="ECO:0000256" key="15">
    <source>
        <dbReference type="SAM" id="Phobius"/>
    </source>
</evidence>
<evidence type="ECO:0000256" key="13">
    <source>
        <dbReference type="ARBA" id="ARBA00023136"/>
    </source>
</evidence>
<dbReference type="PANTHER" id="PTHR45528:SF1">
    <property type="entry name" value="SENSOR HISTIDINE KINASE CPXA"/>
    <property type="match status" value="1"/>
</dbReference>
<dbReference type="Pfam" id="PF02518">
    <property type="entry name" value="HATPase_c"/>
    <property type="match status" value="1"/>
</dbReference>
<dbReference type="InterPro" id="IPR036890">
    <property type="entry name" value="HATPase_C_sf"/>
</dbReference>
<dbReference type="GO" id="GO:0005524">
    <property type="term" value="F:ATP binding"/>
    <property type="evidence" value="ECO:0007669"/>
    <property type="project" value="UniProtKB-KW"/>
</dbReference>
<dbReference type="Pfam" id="PF00512">
    <property type="entry name" value="HisKA"/>
    <property type="match status" value="1"/>
</dbReference>
<evidence type="ECO:0000256" key="14">
    <source>
        <dbReference type="SAM" id="MobiDB-lite"/>
    </source>
</evidence>
<keyword evidence="10" id="KW-0067">ATP-binding</keyword>
<feature type="transmembrane region" description="Helical" evidence="15">
    <location>
        <begin position="161"/>
        <end position="180"/>
    </location>
</feature>
<dbReference type="SMART" id="SM00388">
    <property type="entry name" value="HisKA"/>
    <property type="match status" value="1"/>
</dbReference>
<evidence type="ECO:0000256" key="10">
    <source>
        <dbReference type="ARBA" id="ARBA00022840"/>
    </source>
</evidence>
<dbReference type="GO" id="GO:0005886">
    <property type="term" value="C:plasma membrane"/>
    <property type="evidence" value="ECO:0007669"/>
    <property type="project" value="UniProtKB-SubCell"/>
</dbReference>
<dbReference type="EC" id="2.7.13.3" evidence="3"/>
<dbReference type="CDD" id="cd00082">
    <property type="entry name" value="HisKA"/>
    <property type="match status" value="1"/>
</dbReference>
<proteinExistence type="predicted"/>
<feature type="compositionally biased region" description="Basic and acidic residues" evidence="14">
    <location>
        <begin position="57"/>
        <end position="78"/>
    </location>
</feature>
<feature type="region of interest" description="Disordered" evidence="14">
    <location>
        <begin position="56"/>
        <end position="78"/>
    </location>
</feature>
<dbReference type="AlphaFoldDB" id="A0A9D1PGM2"/>
<dbReference type="Gene3D" id="1.10.287.130">
    <property type="match status" value="1"/>
</dbReference>
<dbReference type="Gene3D" id="3.30.565.10">
    <property type="entry name" value="Histidine kinase-like ATPase, C-terminal domain"/>
    <property type="match status" value="1"/>
</dbReference>
<evidence type="ECO:0000256" key="2">
    <source>
        <dbReference type="ARBA" id="ARBA00004651"/>
    </source>
</evidence>
<keyword evidence="4" id="KW-1003">Cell membrane</keyword>